<dbReference type="Proteomes" id="UP000790709">
    <property type="component" value="Unassembled WGS sequence"/>
</dbReference>
<keyword evidence="2" id="KW-1185">Reference proteome</keyword>
<sequence length="77" mass="8497">MVLHTGPEIVCLRRDAFEIGQDWAYAVLRDIIFAWMSPKPVRVWTGGLPNVARSLPASPRSPGHCSPSLGHDATHHL</sequence>
<proteinExistence type="predicted"/>
<evidence type="ECO:0000313" key="1">
    <source>
        <dbReference type="EMBL" id="KAH7921502.1"/>
    </source>
</evidence>
<accession>A0ACB8B773</accession>
<protein>
    <submittedName>
        <fullName evidence="1">Uncharacterized protein</fullName>
    </submittedName>
</protein>
<evidence type="ECO:0000313" key="2">
    <source>
        <dbReference type="Proteomes" id="UP000790709"/>
    </source>
</evidence>
<organism evidence="1 2">
    <name type="scientific">Leucogyrophana mollusca</name>
    <dbReference type="NCBI Taxonomy" id="85980"/>
    <lineage>
        <taxon>Eukaryota</taxon>
        <taxon>Fungi</taxon>
        <taxon>Dikarya</taxon>
        <taxon>Basidiomycota</taxon>
        <taxon>Agaricomycotina</taxon>
        <taxon>Agaricomycetes</taxon>
        <taxon>Agaricomycetidae</taxon>
        <taxon>Boletales</taxon>
        <taxon>Boletales incertae sedis</taxon>
        <taxon>Leucogyrophana</taxon>
    </lineage>
</organism>
<name>A0ACB8B773_9AGAM</name>
<reference evidence="1" key="1">
    <citation type="journal article" date="2021" name="New Phytol.">
        <title>Evolutionary innovations through gain and loss of genes in the ectomycorrhizal Boletales.</title>
        <authorList>
            <person name="Wu G."/>
            <person name="Miyauchi S."/>
            <person name="Morin E."/>
            <person name="Kuo A."/>
            <person name="Drula E."/>
            <person name="Varga T."/>
            <person name="Kohler A."/>
            <person name="Feng B."/>
            <person name="Cao Y."/>
            <person name="Lipzen A."/>
            <person name="Daum C."/>
            <person name="Hundley H."/>
            <person name="Pangilinan J."/>
            <person name="Johnson J."/>
            <person name="Barry K."/>
            <person name="LaButti K."/>
            <person name="Ng V."/>
            <person name="Ahrendt S."/>
            <person name="Min B."/>
            <person name="Choi I.G."/>
            <person name="Park H."/>
            <person name="Plett J.M."/>
            <person name="Magnuson J."/>
            <person name="Spatafora J.W."/>
            <person name="Nagy L.G."/>
            <person name="Henrissat B."/>
            <person name="Grigoriev I.V."/>
            <person name="Yang Z.L."/>
            <person name="Xu J."/>
            <person name="Martin F.M."/>
        </authorList>
    </citation>
    <scope>NUCLEOTIDE SEQUENCE</scope>
    <source>
        <strain evidence="1">KUC20120723A-06</strain>
    </source>
</reference>
<dbReference type="EMBL" id="MU266523">
    <property type="protein sequence ID" value="KAH7921502.1"/>
    <property type="molecule type" value="Genomic_DNA"/>
</dbReference>
<gene>
    <name evidence="1" type="ORF">BV22DRAFT_1038577</name>
</gene>
<comment type="caution">
    <text evidence="1">The sequence shown here is derived from an EMBL/GenBank/DDBJ whole genome shotgun (WGS) entry which is preliminary data.</text>
</comment>